<evidence type="ECO:0000313" key="8">
    <source>
        <dbReference type="EMBL" id="EPU39920.1"/>
    </source>
</evidence>
<feature type="transmembrane region" description="Helical" evidence="6">
    <location>
        <begin position="208"/>
        <end position="229"/>
    </location>
</feature>
<comment type="subcellular location">
    <subcellularLocation>
        <location evidence="1">Cell membrane</location>
        <topology evidence="1">Multi-pass membrane protein</topology>
    </subcellularLocation>
</comment>
<keyword evidence="3 6" id="KW-0812">Transmembrane</keyword>
<name>A0AAD2WXA0_STRAG</name>
<keyword evidence="5 6" id="KW-0472">Membrane</keyword>
<keyword evidence="2" id="KW-1003">Cell membrane</keyword>
<keyword evidence="4 6" id="KW-1133">Transmembrane helix</keyword>
<reference evidence="8 9" key="1">
    <citation type="submission" date="2012-07" db="EMBL/GenBank/DDBJ databases">
        <authorList>
            <person name="Moroni P."/>
            <person name="Richards V.P."/>
            <person name="Durkin S.A.S."/>
            <person name="Kim M."/>
            <person name="Pavinski Bitar P.D."/>
            <person name="Stanhope M.J."/>
            <person name="Town C.D."/>
            <person name="Zadoks R.N."/>
            <person name="Venter J.C."/>
        </authorList>
    </citation>
    <scope>NUCLEOTIDE SEQUENCE [LARGE SCALE GENOMIC DNA]</scope>
    <source>
        <strain evidence="8 9">MRI Z1-216</strain>
    </source>
</reference>
<gene>
    <name evidence="8" type="ORF">SAG0164_07205</name>
</gene>
<evidence type="ECO:0000313" key="9">
    <source>
        <dbReference type="Proteomes" id="UP000015176"/>
    </source>
</evidence>
<dbReference type="AlphaFoldDB" id="A0AAD2WXA0"/>
<evidence type="ECO:0000256" key="1">
    <source>
        <dbReference type="ARBA" id="ARBA00004651"/>
    </source>
</evidence>
<evidence type="ECO:0000256" key="3">
    <source>
        <dbReference type="ARBA" id="ARBA00022692"/>
    </source>
</evidence>
<feature type="transmembrane region" description="Helical" evidence="6">
    <location>
        <begin position="170"/>
        <end position="188"/>
    </location>
</feature>
<evidence type="ECO:0000256" key="2">
    <source>
        <dbReference type="ARBA" id="ARBA00022475"/>
    </source>
</evidence>
<feature type="transmembrane region" description="Helical" evidence="6">
    <location>
        <begin position="116"/>
        <end position="136"/>
    </location>
</feature>
<dbReference type="PANTHER" id="PTHR30287">
    <property type="entry name" value="MEMBRANE COMPONENT OF PREDICTED ABC SUPERFAMILY METABOLITE UPTAKE TRANSPORTER"/>
    <property type="match status" value="1"/>
</dbReference>
<dbReference type="PANTHER" id="PTHR30287:SF1">
    <property type="entry name" value="INNER MEMBRANE PROTEIN"/>
    <property type="match status" value="1"/>
</dbReference>
<evidence type="ECO:0000259" key="7">
    <source>
        <dbReference type="Pfam" id="PF02687"/>
    </source>
</evidence>
<evidence type="ECO:0000256" key="5">
    <source>
        <dbReference type="ARBA" id="ARBA00023136"/>
    </source>
</evidence>
<accession>A0AAD2WXA0</accession>
<feature type="domain" description="ABC3 transporter permease C-terminal" evidence="7">
    <location>
        <begin position="120"/>
        <end position="227"/>
    </location>
</feature>
<dbReference type="GO" id="GO:0005886">
    <property type="term" value="C:plasma membrane"/>
    <property type="evidence" value="ECO:0007669"/>
    <property type="project" value="UniProtKB-SubCell"/>
</dbReference>
<evidence type="ECO:0000256" key="6">
    <source>
        <dbReference type="SAM" id="Phobius"/>
    </source>
</evidence>
<dbReference type="InterPro" id="IPR003838">
    <property type="entry name" value="ABC3_permease_C"/>
</dbReference>
<protein>
    <recommendedName>
        <fullName evidence="7">ABC3 transporter permease C-terminal domain-containing protein</fullName>
    </recommendedName>
</protein>
<sequence length="246" mass="27533">MNNKGIIISKKLAQFYHVNTGDFIHLSHSQTLPSRKLKIAGVVNANVGHYIFMTKQYYRTIFKKEAKDNAFLVKLTKHKIANNLAEKLLEINGVESLTQNALQMASVEAVVRSLDGSMTILVVVSLLLAIVILYNLTNINLAERKRELSTIKVLGFYNEEVTLYIYRETIILSTIGVILGTISGTYLHRQMMSLIGSDQILFGEKVSPTTFIIPISVIVIILISLGFIVNHQLKKLNMLDALKSVD</sequence>
<evidence type="ECO:0000256" key="4">
    <source>
        <dbReference type="ARBA" id="ARBA00022989"/>
    </source>
</evidence>
<dbReference type="Proteomes" id="UP000015176">
    <property type="component" value="Unassembled WGS sequence"/>
</dbReference>
<comment type="caution">
    <text evidence="8">The sequence shown here is derived from an EMBL/GenBank/DDBJ whole genome shotgun (WGS) entry which is preliminary data.</text>
</comment>
<dbReference type="Pfam" id="PF02687">
    <property type="entry name" value="FtsX"/>
    <property type="match status" value="1"/>
</dbReference>
<dbReference type="InterPro" id="IPR038766">
    <property type="entry name" value="Membrane_comp_ABC_pdt"/>
</dbReference>
<dbReference type="EMBL" id="ALSF01000053">
    <property type="protein sequence ID" value="EPU39920.1"/>
    <property type="molecule type" value="Genomic_DNA"/>
</dbReference>
<organism evidence="8 9">
    <name type="scientific">Streptococcus agalactiae MRI Z1-216</name>
    <dbReference type="NCBI Taxonomy" id="1154879"/>
    <lineage>
        <taxon>Bacteria</taxon>
        <taxon>Bacillati</taxon>
        <taxon>Bacillota</taxon>
        <taxon>Bacilli</taxon>
        <taxon>Lactobacillales</taxon>
        <taxon>Streptococcaceae</taxon>
        <taxon>Streptococcus</taxon>
    </lineage>
</organism>
<proteinExistence type="predicted"/>